<organism evidence="8 9">
    <name type="scientific">Kingdonia uniflora</name>
    <dbReference type="NCBI Taxonomy" id="39325"/>
    <lineage>
        <taxon>Eukaryota</taxon>
        <taxon>Viridiplantae</taxon>
        <taxon>Streptophyta</taxon>
        <taxon>Embryophyta</taxon>
        <taxon>Tracheophyta</taxon>
        <taxon>Spermatophyta</taxon>
        <taxon>Magnoliopsida</taxon>
        <taxon>Ranunculales</taxon>
        <taxon>Circaeasteraceae</taxon>
        <taxon>Kingdonia</taxon>
    </lineage>
</organism>
<evidence type="ECO:0000256" key="5">
    <source>
        <dbReference type="ARBA" id="ARBA00023242"/>
    </source>
</evidence>
<dbReference type="GO" id="GO:0000976">
    <property type="term" value="F:transcription cis-regulatory region binding"/>
    <property type="evidence" value="ECO:0007669"/>
    <property type="project" value="TreeGrafter"/>
</dbReference>
<dbReference type="InterPro" id="IPR003657">
    <property type="entry name" value="WRKY_dom"/>
</dbReference>
<protein>
    <recommendedName>
        <fullName evidence="7">WRKY domain-containing protein</fullName>
    </recommendedName>
</protein>
<accession>A0A7J7P1F6</accession>
<evidence type="ECO:0000313" key="8">
    <source>
        <dbReference type="EMBL" id="KAF6173008.1"/>
    </source>
</evidence>
<comment type="caution">
    <text evidence="8">The sequence shown here is derived from an EMBL/GenBank/DDBJ whole genome shotgun (WGS) entry which is preliminary data.</text>
</comment>
<dbReference type="AlphaFoldDB" id="A0A7J7P1F6"/>
<dbReference type="Proteomes" id="UP000541444">
    <property type="component" value="Unassembled WGS sequence"/>
</dbReference>
<dbReference type="PANTHER" id="PTHR32096:SF133">
    <property type="entry name" value="WRKY TRANSCRIPTION FACTOR 41-RELATED"/>
    <property type="match status" value="1"/>
</dbReference>
<evidence type="ECO:0000256" key="1">
    <source>
        <dbReference type="ARBA" id="ARBA00004123"/>
    </source>
</evidence>
<comment type="similarity">
    <text evidence="6">Belongs to the WRKY group III family.</text>
</comment>
<dbReference type="SUPFAM" id="SSF118290">
    <property type="entry name" value="WRKY DNA-binding domain"/>
    <property type="match status" value="1"/>
</dbReference>
<evidence type="ECO:0000256" key="2">
    <source>
        <dbReference type="ARBA" id="ARBA00023015"/>
    </source>
</evidence>
<dbReference type="SMART" id="SM00774">
    <property type="entry name" value="WRKY"/>
    <property type="match status" value="1"/>
</dbReference>
<evidence type="ECO:0000256" key="4">
    <source>
        <dbReference type="ARBA" id="ARBA00023163"/>
    </source>
</evidence>
<keyword evidence="2" id="KW-0805">Transcription regulation</keyword>
<proteinExistence type="inferred from homology"/>
<comment type="subcellular location">
    <subcellularLocation>
        <location evidence="1">Nucleus</location>
    </subcellularLocation>
</comment>
<name>A0A7J7P1F6_9MAGN</name>
<dbReference type="PANTHER" id="PTHR32096">
    <property type="entry name" value="WRKY TRANSCRIPTION FACTOR 30-RELATED-RELATED"/>
    <property type="match status" value="1"/>
</dbReference>
<keyword evidence="9" id="KW-1185">Reference proteome</keyword>
<dbReference type="InterPro" id="IPR044810">
    <property type="entry name" value="WRKY_plant"/>
</dbReference>
<evidence type="ECO:0000256" key="3">
    <source>
        <dbReference type="ARBA" id="ARBA00023125"/>
    </source>
</evidence>
<dbReference type="GO" id="GO:0010150">
    <property type="term" value="P:leaf senescence"/>
    <property type="evidence" value="ECO:0007669"/>
    <property type="project" value="UniProtKB-ARBA"/>
</dbReference>
<dbReference type="Pfam" id="PF03106">
    <property type="entry name" value="WRKY"/>
    <property type="match status" value="1"/>
</dbReference>
<dbReference type="PROSITE" id="PS50811">
    <property type="entry name" value="WRKY"/>
    <property type="match status" value="1"/>
</dbReference>
<evidence type="ECO:0000259" key="7">
    <source>
        <dbReference type="PROSITE" id="PS50811"/>
    </source>
</evidence>
<dbReference type="GO" id="GO:0003700">
    <property type="term" value="F:DNA-binding transcription factor activity"/>
    <property type="evidence" value="ECO:0007669"/>
    <property type="project" value="InterPro"/>
</dbReference>
<keyword evidence="4" id="KW-0804">Transcription</keyword>
<gene>
    <name evidence="8" type="ORF">GIB67_006384</name>
</gene>
<sequence>MEDIRDHEQKPLINELTLGMELVKQLRVHLDHSSPNGEMLIKKILSSYENAFLMLNWSGSDGESQTSGPTIGSVIASPAPLESGRRDVYKKRKALPRWTEQVRVSAGTPLEGSLDDGYSWRKYGQKDILGATHPRGYYRCTHRTFQGCMATKQVQRNDDDPSIIEITYRGKHVCVQASQRTRTLRPLNNIIDQEQNQNVQEEPKQRQPQPHELLSNFQTHLKVKTENLDTRELAPSASFSFPSTTPIECTESKDPIFLNNSFMGSYSPQFLSPATSETNYYSTMNSFGGPPNFQTSDSDLNEILSATTSASNSPIMDLDFLDPSNFDSIFPLDASIFLN</sequence>
<keyword evidence="5" id="KW-0539">Nucleus</keyword>
<dbReference type="Gene3D" id="2.20.25.80">
    <property type="entry name" value="WRKY domain"/>
    <property type="match status" value="1"/>
</dbReference>
<dbReference type="GO" id="GO:0009751">
    <property type="term" value="P:response to salicylic acid"/>
    <property type="evidence" value="ECO:0007669"/>
    <property type="project" value="UniProtKB-ARBA"/>
</dbReference>
<reference evidence="8 9" key="1">
    <citation type="journal article" date="2020" name="IScience">
        <title>Genome Sequencing of the Endangered Kingdonia uniflora (Circaeasteraceae, Ranunculales) Reveals Potential Mechanisms of Evolutionary Specialization.</title>
        <authorList>
            <person name="Sun Y."/>
            <person name="Deng T."/>
            <person name="Zhang A."/>
            <person name="Moore M.J."/>
            <person name="Landis J.B."/>
            <person name="Lin N."/>
            <person name="Zhang H."/>
            <person name="Zhang X."/>
            <person name="Huang J."/>
            <person name="Zhang X."/>
            <person name="Sun H."/>
            <person name="Wang H."/>
        </authorList>
    </citation>
    <scope>NUCLEOTIDE SEQUENCE [LARGE SCALE GENOMIC DNA]</scope>
    <source>
        <strain evidence="8">TB1705</strain>
        <tissue evidence="8">Leaf</tissue>
    </source>
</reference>
<dbReference type="FunFam" id="2.20.25.80:FF:000009">
    <property type="entry name" value="WRKY transcription factor 53"/>
    <property type="match status" value="1"/>
</dbReference>
<keyword evidence="3" id="KW-0238">DNA-binding</keyword>
<dbReference type="GO" id="GO:0042542">
    <property type="term" value="P:response to hydrogen peroxide"/>
    <property type="evidence" value="ECO:0007669"/>
    <property type="project" value="UniProtKB-ARBA"/>
</dbReference>
<feature type="domain" description="WRKY" evidence="7">
    <location>
        <begin position="109"/>
        <end position="172"/>
    </location>
</feature>
<evidence type="ECO:0000313" key="9">
    <source>
        <dbReference type="Proteomes" id="UP000541444"/>
    </source>
</evidence>
<dbReference type="GO" id="GO:0005634">
    <property type="term" value="C:nucleus"/>
    <property type="evidence" value="ECO:0007669"/>
    <property type="project" value="UniProtKB-SubCell"/>
</dbReference>
<dbReference type="EMBL" id="JACGCM010000375">
    <property type="protein sequence ID" value="KAF6173008.1"/>
    <property type="molecule type" value="Genomic_DNA"/>
</dbReference>
<evidence type="ECO:0000256" key="6">
    <source>
        <dbReference type="ARBA" id="ARBA00060850"/>
    </source>
</evidence>
<dbReference type="OrthoDB" id="1888929at2759"/>
<dbReference type="InterPro" id="IPR036576">
    <property type="entry name" value="WRKY_dom_sf"/>
</dbReference>
<dbReference type="GO" id="GO:0010193">
    <property type="term" value="P:response to ozone"/>
    <property type="evidence" value="ECO:0007669"/>
    <property type="project" value="UniProtKB-ARBA"/>
</dbReference>